<dbReference type="CDD" id="cd02440">
    <property type="entry name" value="AdoMet_MTases"/>
    <property type="match status" value="1"/>
</dbReference>
<dbReference type="OrthoDB" id="9777497at2"/>
<dbReference type="Proteomes" id="UP000198660">
    <property type="component" value="Unassembled WGS sequence"/>
</dbReference>
<dbReference type="InterPro" id="IPR041698">
    <property type="entry name" value="Methyltransf_25"/>
</dbReference>
<protein>
    <submittedName>
        <fullName evidence="2">Methyltransferase domain-containing protein</fullName>
    </submittedName>
</protein>
<accession>A0A1I6PNN5</accession>
<reference evidence="3" key="1">
    <citation type="submission" date="2016-10" db="EMBL/GenBank/DDBJ databases">
        <authorList>
            <person name="Varghese N."/>
            <person name="Submissions S."/>
        </authorList>
    </citation>
    <scope>NUCLEOTIDE SEQUENCE [LARGE SCALE GENOMIC DNA]</scope>
    <source>
        <strain evidence="3">DSM 45789</strain>
    </source>
</reference>
<dbReference type="GO" id="GO:0032259">
    <property type="term" value="P:methylation"/>
    <property type="evidence" value="ECO:0007669"/>
    <property type="project" value="UniProtKB-KW"/>
</dbReference>
<dbReference type="GO" id="GO:0008757">
    <property type="term" value="F:S-adenosylmethionine-dependent methyltransferase activity"/>
    <property type="evidence" value="ECO:0007669"/>
    <property type="project" value="InterPro"/>
</dbReference>
<dbReference type="RefSeq" id="WP_091833578.1">
    <property type="nucleotide sequence ID" value="NZ_FPAA01000002.1"/>
</dbReference>
<keyword evidence="2" id="KW-0808">Transferase</keyword>
<name>A0A1I6PNN5_9BACL</name>
<keyword evidence="2" id="KW-0489">Methyltransferase</keyword>
<organism evidence="2 3">
    <name type="scientific">Marininema halotolerans</name>
    <dbReference type="NCBI Taxonomy" id="1155944"/>
    <lineage>
        <taxon>Bacteria</taxon>
        <taxon>Bacillati</taxon>
        <taxon>Bacillota</taxon>
        <taxon>Bacilli</taxon>
        <taxon>Bacillales</taxon>
        <taxon>Thermoactinomycetaceae</taxon>
        <taxon>Marininema</taxon>
    </lineage>
</organism>
<dbReference type="AlphaFoldDB" id="A0A1I6PNN5"/>
<dbReference type="PANTHER" id="PTHR43591:SF24">
    <property type="entry name" value="2-METHOXY-6-POLYPRENYL-1,4-BENZOQUINOL METHYLASE, MITOCHONDRIAL"/>
    <property type="match status" value="1"/>
</dbReference>
<evidence type="ECO:0000313" key="2">
    <source>
        <dbReference type="EMBL" id="SFS41804.1"/>
    </source>
</evidence>
<feature type="domain" description="Methyltransferase" evidence="1">
    <location>
        <begin position="50"/>
        <end position="144"/>
    </location>
</feature>
<evidence type="ECO:0000259" key="1">
    <source>
        <dbReference type="Pfam" id="PF13649"/>
    </source>
</evidence>
<proteinExistence type="predicted"/>
<evidence type="ECO:0000313" key="3">
    <source>
        <dbReference type="Proteomes" id="UP000198660"/>
    </source>
</evidence>
<dbReference type="Gene3D" id="3.40.50.150">
    <property type="entry name" value="Vaccinia Virus protein VP39"/>
    <property type="match status" value="1"/>
</dbReference>
<dbReference type="InterPro" id="IPR029063">
    <property type="entry name" value="SAM-dependent_MTases_sf"/>
</dbReference>
<sequence>MNHKAIALEQYRDDRQLELRRQIHKHYSQSPTPFVDWTLQKLPLNGDERVLDAGCGSGGWLFPLANRLFPKGEVTGLDLSPGMIQGLQKRANQTNNIQLIVSDVQMLPFTDHTFDLVMANFCLYHVPDINQALGELIRVLRPGGTLMIATGSRTNYTELMTIDQNCREHWGFPLVDEQTEGYARFSLENGDQYLRPYVNWWERYILDDSLVFFESAPVIDYYASGMVERGGISAEQRATLISDVSRIIQQEIEAHGSFRLRKSAGFFLAKNTQ</sequence>
<dbReference type="PANTHER" id="PTHR43591">
    <property type="entry name" value="METHYLTRANSFERASE"/>
    <property type="match status" value="1"/>
</dbReference>
<keyword evidence="3" id="KW-1185">Reference proteome</keyword>
<dbReference type="EMBL" id="FPAA01000002">
    <property type="protein sequence ID" value="SFS41804.1"/>
    <property type="molecule type" value="Genomic_DNA"/>
</dbReference>
<gene>
    <name evidence="2" type="ORF">SAMN05444972_10235</name>
</gene>
<dbReference type="Pfam" id="PF13649">
    <property type="entry name" value="Methyltransf_25"/>
    <property type="match status" value="1"/>
</dbReference>
<dbReference type="SUPFAM" id="SSF53335">
    <property type="entry name" value="S-adenosyl-L-methionine-dependent methyltransferases"/>
    <property type="match status" value="1"/>
</dbReference>